<dbReference type="SUPFAM" id="SSF50685">
    <property type="entry name" value="Barwin-like endoglucanases"/>
    <property type="match status" value="1"/>
</dbReference>
<dbReference type="PANTHER" id="PTHR47295:SF7">
    <property type="entry name" value="RLPA-LIKE DOUBLE-PSI BETA-BARREL DOMAIN-CONTAINING PROTEIN-RELATED"/>
    <property type="match status" value="1"/>
</dbReference>
<dbReference type="GO" id="GO:0009627">
    <property type="term" value="P:systemic acquired resistance"/>
    <property type="evidence" value="ECO:0007669"/>
    <property type="project" value="InterPro"/>
</dbReference>
<feature type="chain" id="PRO_5042082215" description="Expansin-like EG45 domain-containing protein" evidence="1">
    <location>
        <begin position="24"/>
        <end position="138"/>
    </location>
</feature>
<dbReference type="PANTHER" id="PTHR47295">
    <property type="entry name" value="EG45-LIKE DOMAIN CONTAINING PROTEIN 1-RELATED"/>
    <property type="match status" value="1"/>
</dbReference>
<dbReference type="EMBL" id="JAUHHV010000007">
    <property type="protein sequence ID" value="KAK1418395.1"/>
    <property type="molecule type" value="Genomic_DNA"/>
</dbReference>
<dbReference type="PROSITE" id="PS50842">
    <property type="entry name" value="EXPANSIN_EG45"/>
    <property type="match status" value="1"/>
</dbReference>
<sequence length="138" mass="14907">MDVVTKAIILITMVLCLTSIADAISGQAIVYNPPYAPSRCYGSKDQGVMIARTPGSVFAYGRACGRKYRIQCISGTNKAIRDACTGKTVDVTVVDRCETCAANEIQLSQEAFATIARVELGRVNIEYAQYVLTSTELV</sequence>
<evidence type="ECO:0000313" key="4">
    <source>
        <dbReference type="Proteomes" id="UP001229421"/>
    </source>
</evidence>
<dbReference type="AlphaFoldDB" id="A0AAD8NJK3"/>
<feature type="domain" description="Expansin-like EG45" evidence="2">
    <location>
        <begin position="26"/>
        <end position="127"/>
    </location>
</feature>
<feature type="signal peptide" evidence="1">
    <location>
        <begin position="1"/>
        <end position="23"/>
    </location>
</feature>
<keyword evidence="4" id="KW-1185">Reference proteome</keyword>
<dbReference type="Pfam" id="PF03330">
    <property type="entry name" value="DPBB_1"/>
    <property type="match status" value="1"/>
</dbReference>
<dbReference type="InterPro" id="IPR009009">
    <property type="entry name" value="RlpA-like_DPBB"/>
</dbReference>
<dbReference type="CDD" id="cd22269">
    <property type="entry name" value="DPBB_EG45-like"/>
    <property type="match status" value="1"/>
</dbReference>
<dbReference type="InterPro" id="IPR007112">
    <property type="entry name" value="Expansin/allergen_DPBB_dom"/>
</dbReference>
<proteinExistence type="predicted"/>
<name>A0AAD8NJK3_TARER</name>
<gene>
    <name evidence="3" type="ORF">QVD17_27539</name>
</gene>
<dbReference type="InterPro" id="IPR044206">
    <property type="entry name" value="EGC1/2"/>
</dbReference>
<organism evidence="3 4">
    <name type="scientific">Tagetes erecta</name>
    <name type="common">African marigold</name>
    <dbReference type="NCBI Taxonomy" id="13708"/>
    <lineage>
        <taxon>Eukaryota</taxon>
        <taxon>Viridiplantae</taxon>
        <taxon>Streptophyta</taxon>
        <taxon>Embryophyta</taxon>
        <taxon>Tracheophyta</taxon>
        <taxon>Spermatophyta</taxon>
        <taxon>Magnoliopsida</taxon>
        <taxon>eudicotyledons</taxon>
        <taxon>Gunneridae</taxon>
        <taxon>Pentapetalae</taxon>
        <taxon>asterids</taxon>
        <taxon>campanulids</taxon>
        <taxon>Asterales</taxon>
        <taxon>Asteraceae</taxon>
        <taxon>Asteroideae</taxon>
        <taxon>Heliantheae alliance</taxon>
        <taxon>Tageteae</taxon>
        <taxon>Tagetes</taxon>
    </lineage>
</organism>
<reference evidence="3" key="1">
    <citation type="journal article" date="2023" name="bioRxiv">
        <title>Improved chromosome-level genome assembly for marigold (Tagetes erecta).</title>
        <authorList>
            <person name="Jiang F."/>
            <person name="Yuan L."/>
            <person name="Wang S."/>
            <person name="Wang H."/>
            <person name="Xu D."/>
            <person name="Wang A."/>
            <person name="Fan W."/>
        </authorList>
    </citation>
    <scope>NUCLEOTIDE SEQUENCE</scope>
    <source>
        <strain evidence="3">WSJ</strain>
        <tissue evidence="3">Leaf</tissue>
    </source>
</reference>
<evidence type="ECO:0000259" key="2">
    <source>
        <dbReference type="PROSITE" id="PS50842"/>
    </source>
</evidence>
<evidence type="ECO:0000313" key="3">
    <source>
        <dbReference type="EMBL" id="KAK1418395.1"/>
    </source>
</evidence>
<comment type="caution">
    <text evidence="3">The sequence shown here is derived from an EMBL/GenBank/DDBJ whole genome shotgun (WGS) entry which is preliminary data.</text>
</comment>
<dbReference type="InterPro" id="IPR036908">
    <property type="entry name" value="RlpA-like_sf"/>
</dbReference>
<dbReference type="GO" id="GO:0048046">
    <property type="term" value="C:apoplast"/>
    <property type="evidence" value="ECO:0007669"/>
    <property type="project" value="InterPro"/>
</dbReference>
<keyword evidence="1" id="KW-0732">Signal</keyword>
<evidence type="ECO:0000256" key="1">
    <source>
        <dbReference type="SAM" id="SignalP"/>
    </source>
</evidence>
<dbReference type="Proteomes" id="UP001229421">
    <property type="component" value="Unassembled WGS sequence"/>
</dbReference>
<dbReference type="Gene3D" id="2.40.40.10">
    <property type="entry name" value="RlpA-like domain"/>
    <property type="match status" value="1"/>
</dbReference>
<accession>A0AAD8NJK3</accession>
<protein>
    <recommendedName>
        <fullName evidence="2">Expansin-like EG45 domain-containing protein</fullName>
    </recommendedName>
</protein>